<dbReference type="PIRSF" id="PIRSF032582">
    <property type="entry name" value="Cas2"/>
    <property type="match status" value="1"/>
</dbReference>
<keyword evidence="8 9" id="KW-0051">Antiviral defense</keyword>
<evidence type="ECO:0000256" key="6">
    <source>
        <dbReference type="ARBA" id="ARBA00022801"/>
    </source>
</evidence>
<comment type="similarity">
    <text evidence="2 9 10">Belongs to the CRISPR-associated endoribonuclease Cas2 protein family.</text>
</comment>
<comment type="subunit">
    <text evidence="9">Homodimer, forms a heterotetramer with a Cas1 homodimer.</text>
</comment>
<dbReference type="RefSeq" id="WP_139447650.1">
    <property type="nucleotide sequence ID" value="NZ_VDMB01000006.1"/>
</dbReference>
<evidence type="ECO:0000256" key="2">
    <source>
        <dbReference type="ARBA" id="ARBA00009959"/>
    </source>
</evidence>
<dbReference type="Pfam" id="PF09827">
    <property type="entry name" value="CRISPR_Cas2"/>
    <property type="match status" value="1"/>
</dbReference>
<dbReference type="SUPFAM" id="SSF143430">
    <property type="entry name" value="TTP0101/SSO1404-like"/>
    <property type="match status" value="1"/>
</dbReference>
<evidence type="ECO:0000256" key="9">
    <source>
        <dbReference type="HAMAP-Rule" id="MF_01471"/>
    </source>
</evidence>
<dbReference type="NCBIfam" id="TIGR01573">
    <property type="entry name" value="cas2"/>
    <property type="match status" value="1"/>
</dbReference>
<evidence type="ECO:0000313" key="11">
    <source>
        <dbReference type="EMBL" id="TYT75112.1"/>
    </source>
</evidence>
<reference evidence="11 12" key="1">
    <citation type="submission" date="2019-06" db="EMBL/GenBank/DDBJ databases">
        <title>Desulfobotulus mexicanus sp. nov., a novel sulfate-reducing bacterium isolated from the sediment of an alkaline crater lake in Mexico.</title>
        <authorList>
            <person name="Hirschler-Rea A."/>
        </authorList>
    </citation>
    <scope>NUCLEOTIDE SEQUENCE [LARGE SCALE GENOMIC DNA]</scope>
    <source>
        <strain evidence="11 12">PAR22N</strain>
    </source>
</reference>
<dbReference type="HAMAP" id="MF_01471">
    <property type="entry name" value="Cas2"/>
    <property type="match status" value="1"/>
</dbReference>
<dbReference type="EMBL" id="VDMB01000006">
    <property type="protein sequence ID" value="TYT75112.1"/>
    <property type="molecule type" value="Genomic_DNA"/>
</dbReference>
<feature type="binding site" evidence="9">
    <location>
        <position position="8"/>
    </location>
    <ligand>
        <name>Mg(2+)</name>
        <dbReference type="ChEBI" id="CHEBI:18420"/>
        <note>catalytic</note>
    </ligand>
</feature>
<dbReference type="OrthoDB" id="9798176at2"/>
<evidence type="ECO:0000256" key="8">
    <source>
        <dbReference type="ARBA" id="ARBA00023118"/>
    </source>
</evidence>
<keyword evidence="5 9" id="KW-0255">Endonuclease</keyword>
<protein>
    <recommendedName>
        <fullName evidence="9">CRISPR-associated endoribonuclease Cas2</fullName>
        <ecNumber evidence="9">3.1.-.-</ecNumber>
    </recommendedName>
</protein>
<dbReference type="EC" id="3.1.-.-" evidence="9"/>
<gene>
    <name evidence="9 11" type="primary">cas2</name>
    <name evidence="11" type="ORF">FIM25_06890</name>
</gene>
<dbReference type="GO" id="GO:0043571">
    <property type="term" value="P:maintenance of CRISPR repeat elements"/>
    <property type="evidence" value="ECO:0007669"/>
    <property type="project" value="UniProtKB-UniRule"/>
</dbReference>
<keyword evidence="12" id="KW-1185">Reference proteome</keyword>
<comment type="caution">
    <text evidence="11">The sequence shown here is derived from an EMBL/GenBank/DDBJ whole genome shotgun (WGS) entry which is preliminary data.</text>
</comment>
<dbReference type="Proteomes" id="UP000321899">
    <property type="component" value="Unassembled WGS sequence"/>
</dbReference>
<dbReference type="PANTHER" id="PTHR34405:SF3">
    <property type="entry name" value="CRISPR-ASSOCIATED ENDORIBONUCLEASE CAS2 3"/>
    <property type="match status" value="1"/>
</dbReference>
<dbReference type="AlphaFoldDB" id="A0A5Q4VFR4"/>
<sequence length="96" mass="11236">MMVLVSYDVKTADIAGRRRLRRIAKTLEDYGQRVQYSVFECSVDPTLWVKLKNQLLKEIEPLEDSLRFYYMGKNWKPKVEHVGAKPSLDMDGPLIF</sequence>
<evidence type="ECO:0000313" key="12">
    <source>
        <dbReference type="Proteomes" id="UP000321899"/>
    </source>
</evidence>
<keyword evidence="6 9" id="KW-0378">Hydrolase</keyword>
<dbReference type="InterPro" id="IPR021127">
    <property type="entry name" value="CRISPR_associated_Cas2"/>
</dbReference>
<keyword evidence="3 9" id="KW-0540">Nuclease</keyword>
<dbReference type="CDD" id="cd09725">
    <property type="entry name" value="Cas2_I_II_III"/>
    <property type="match status" value="1"/>
</dbReference>
<comment type="cofactor">
    <cofactor evidence="1 9">
        <name>Mg(2+)</name>
        <dbReference type="ChEBI" id="CHEBI:18420"/>
    </cofactor>
</comment>
<dbReference type="GO" id="GO:0004521">
    <property type="term" value="F:RNA endonuclease activity"/>
    <property type="evidence" value="ECO:0007669"/>
    <property type="project" value="UniProtKB-UniRule"/>
</dbReference>
<keyword evidence="7 9" id="KW-0460">Magnesium</keyword>
<dbReference type="GO" id="GO:0016787">
    <property type="term" value="F:hydrolase activity"/>
    <property type="evidence" value="ECO:0007669"/>
    <property type="project" value="UniProtKB-KW"/>
</dbReference>
<dbReference type="Gene3D" id="3.30.70.240">
    <property type="match status" value="1"/>
</dbReference>
<evidence type="ECO:0000256" key="1">
    <source>
        <dbReference type="ARBA" id="ARBA00001946"/>
    </source>
</evidence>
<evidence type="ECO:0000256" key="10">
    <source>
        <dbReference type="PIRNR" id="PIRNR032582"/>
    </source>
</evidence>
<dbReference type="InterPro" id="IPR019199">
    <property type="entry name" value="Virulence_VapD/CRISPR_Cas2"/>
</dbReference>
<evidence type="ECO:0000256" key="4">
    <source>
        <dbReference type="ARBA" id="ARBA00022723"/>
    </source>
</evidence>
<name>A0A5Q4VFR4_9BACT</name>
<dbReference type="GO" id="GO:0051607">
    <property type="term" value="P:defense response to virus"/>
    <property type="evidence" value="ECO:0007669"/>
    <property type="project" value="UniProtKB-UniRule"/>
</dbReference>
<evidence type="ECO:0000256" key="7">
    <source>
        <dbReference type="ARBA" id="ARBA00022842"/>
    </source>
</evidence>
<comment type="function">
    <text evidence="9">CRISPR (clustered regularly interspaced short palindromic repeat), is an adaptive immune system that provides protection against mobile genetic elements (viruses, transposable elements and conjugative plasmids). CRISPR clusters contain sequences complementary to antecedent mobile elements and target invading nucleic acids. CRISPR clusters are transcribed and processed into CRISPR RNA (crRNA). Functions as a ssRNA-specific endoribonuclease. Involved in the integration of spacer DNA into the CRISPR cassette.</text>
</comment>
<proteinExistence type="inferred from homology"/>
<organism evidence="11 12">
    <name type="scientific">Desulfobotulus mexicanus</name>
    <dbReference type="NCBI Taxonomy" id="2586642"/>
    <lineage>
        <taxon>Bacteria</taxon>
        <taxon>Pseudomonadati</taxon>
        <taxon>Thermodesulfobacteriota</taxon>
        <taxon>Desulfobacteria</taxon>
        <taxon>Desulfobacterales</taxon>
        <taxon>Desulfobacteraceae</taxon>
        <taxon>Desulfobotulus</taxon>
    </lineage>
</organism>
<evidence type="ECO:0000256" key="3">
    <source>
        <dbReference type="ARBA" id="ARBA00022722"/>
    </source>
</evidence>
<keyword evidence="4 9" id="KW-0479">Metal-binding</keyword>
<evidence type="ECO:0000256" key="5">
    <source>
        <dbReference type="ARBA" id="ARBA00022759"/>
    </source>
</evidence>
<dbReference type="PANTHER" id="PTHR34405">
    <property type="entry name" value="CRISPR-ASSOCIATED ENDORIBONUCLEASE CAS2"/>
    <property type="match status" value="1"/>
</dbReference>
<accession>A0A5Q4VFR4</accession>
<dbReference type="GO" id="GO:0046872">
    <property type="term" value="F:metal ion binding"/>
    <property type="evidence" value="ECO:0007669"/>
    <property type="project" value="UniProtKB-UniRule"/>
</dbReference>